<comment type="caution">
    <text evidence="1">The sequence shown here is derived from an EMBL/GenBank/DDBJ whole genome shotgun (WGS) entry which is preliminary data.</text>
</comment>
<sequence length="209" mass="23714">MRNRHMFESPTRLPQSPGNCYLFACGPPEDFRCKFTAHGNFSSGVLALSRRLAELQDVERLQRQDHSRDRDLGDLRYAVDRLALCARGCRGSRSEPRFHRTVTKLHGLIFCFACFSRSKKIELFALFLHFLRLGIAHLFGMLYQNKSAVARSLVFALLSGHRLRTLHWPAECSLTQQLIRLDSPAFAQRSKTIAASGVRPEPTAIAKIT</sequence>
<dbReference type="OrthoDB" id="10037294at2759"/>
<dbReference type="AlphaFoldDB" id="A0A4C1WTX5"/>
<accession>A0A4C1WTX5</accession>
<gene>
    <name evidence="1" type="ORF">EVAR_79812_1</name>
</gene>
<organism evidence="1 2">
    <name type="scientific">Eumeta variegata</name>
    <name type="common">Bagworm moth</name>
    <name type="synonym">Eumeta japonica</name>
    <dbReference type="NCBI Taxonomy" id="151549"/>
    <lineage>
        <taxon>Eukaryota</taxon>
        <taxon>Metazoa</taxon>
        <taxon>Ecdysozoa</taxon>
        <taxon>Arthropoda</taxon>
        <taxon>Hexapoda</taxon>
        <taxon>Insecta</taxon>
        <taxon>Pterygota</taxon>
        <taxon>Neoptera</taxon>
        <taxon>Endopterygota</taxon>
        <taxon>Lepidoptera</taxon>
        <taxon>Glossata</taxon>
        <taxon>Ditrysia</taxon>
        <taxon>Tineoidea</taxon>
        <taxon>Psychidae</taxon>
        <taxon>Oiketicinae</taxon>
        <taxon>Eumeta</taxon>
    </lineage>
</organism>
<evidence type="ECO:0000313" key="2">
    <source>
        <dbReference type="Proteomes" id="UP000299102"/>
    </source>
</evidence>
<evidence type="ECO:0000313" key="1">
    <source>
        <dbReference type="EMBL" id="GBP53597.1"/>
    </source>
</evidence>
<proteinExistence type="predicted"/>
<name>A0A4C1WTX5_EUMVA</name>
<reference evidence="1 2" key="1">
    <citation type="journal article" date="2019" name="Commun. Biol.">
        <title>The bagworm genome reveals a unique fibroin gene that provides high tensile strength.</title>
        <authorList>
            <person name="Kono N."/>
            <person name="Nakamura H."/>
            <person name="Ohtoshi R."/>
            <person name="Tomita M."/>
            <person name="Numata K."/>
            <person name="Arakawa K."/>
        </authorList>
    </citation>
    <scope>NUCLEOTIDE SEQUENCE [LARGE SCALE GENOMIC DNA]</scope>
</reference>
<dbReference type="EMBL" id="BGZK01000629">
    <property type="protein sequence ID" value="GBP53597.1"/>
    <property type="molecule type" value="Genomic_DNA"/>
</dbReference>
<dbReference type="Proteomes" id="UP000299102">
    <property type="component" value="Unassembled WGS sequence"/>
</dbReference>
<keyword evidence="2" id="KW-1185">Reference proteome</keyword>
<protein>
    <submittedName>
        <fullName evidence="1">Uncharacterized protein</fullName>
    </submittedName>
</protein>